<feature type="coiled-coil region" evidence="3">
    <location>
        <begin position="95"/>
        <end position="122"/>
    </location>
</feature>
<evidence type="ECO:0000256" key="1">
    <source>
        <dbReference type="ARBA" id="ARBA00022723"/>
    </source>
</evidence>
<dbReference type="InterPro" id="IPR036864">
    <property type="entry name" value="Zn2-C6_fun-type_DNA-bd_sf"/>
</dbReference>
<feature type="region of interest" description="Disordered" evidence="4">
    <location>
        <begin position="1601"/>
        <end position="1648"/>
    </location>
</feature>
<dbReference type="InterPro" id="IPR001138">
    <property type="entry name" value="Zn2Cys6_DnaBD"/>
</dbReference>
<feature type="domain" description="Zn(2)-C6 fungal-type" evidence="5">
    <location>
        <begin position="964"/>
        <end position="997"/>
    </location>
</feature>
<name>A0A4V4HDE4_DENBC</name>
<dbReference type="Gene3D" id="4.10.240.10">
    <property type="entry name" value="Zn(2)-C6 fungal-type DNA-binding domain"/>
    <property type="match status" value="2"/>
</dbReference>
<proteinExistence type="predicted"/>
<feature type="domain" description="Zn(2)-C6 fungal-type" evidence="5">
    <location>
        <begin position="17"/>
        <end position="50"/>
    </location>
</feature>
<dbReference type="GO" id="GO:0006351">
    <property type="term" value="P:DNA-templated transcription"/>
    <property type="evidence" value="ECO:0007669"/>
    <property type="project" value="InterPro"/>
</dbReference>
<evidence type="ECO:0000256" key="4">
    <source>
        <dbReference type="SAM" id="MobiDB-lite"/>
    </source>
</evidence>
<keyword evidence="2" id="KW-0539">Nucleus</keyword>
<dbReference type="Pfam" id="PF04082">
    <property type="entry name" value="Fungal_trans"/>
    <property type="match status" value="2"/>
</dbReference>
<gene>
    <name evidence="6" type="ORF">K435DRAFT_842812</name>
</gene>
<keyword evidence="3" id="KW-0175">Coiled coil</keyword>
<dbReference type="SMART" id="SM00906">
    <property type="entry name" value="Fungal_trans"/>
    <property type="match status" value="2"/>
</dbReference>
<dbReference type="CDD" id="cd00067">
    <property type="entry name" value="GAL4"/>
    <property type="match status" value="2"/>
</dbReference>
<evidence type="ECO:0000256" key="3">
    <source>
        <dbReference type="SAM" id="Coils"/>
    </source>
</evidence>
<dbReference type="InterPro" id="IPR050987">
    <property type="entry name" value="AtrR-like"/>
</dbReference>
<dbReference type="Proteomes" id="UP000297245">
    <property type="component" value="Unassembled WGS sequence"/>
</dbReference>
<dbReference type="Pfam" id="PF00172">
    <property type="entry name" value="Zn_clus"/>
    <property type="match status" value="2"/>
</dbReference>
<dbReference type="SMART" id="SM00066">
    <property type="entry name" value="GAL4"/>
    <property type="match status" value="2"/>
</dbReference>
<keyword evidence="7" id="KW-1185">Reference proteome</keyword>
<dbReference type="PANTHER" id="PTHR46910">
    <property type="entry name" value="TRANSCRIPTION FACTOR PDR1"/>
    <property type="match status" value="1"/>
</dbReference>
<dbReference type="PANTHER" id="PTHR46910:SF38">
    <property type="entry name" value="ZN(2)-C6 FUNGAL-TYPE DOMAIN-CONTAINING PROTEIN"/>
    <property type="match status" value="1"/>
</dbReference>
<reference evidence="6 7" key="1">
    <citation type="journal article" date="2019" name="Nat. Ecol. Evol.">
        <title>Megaphylogeny resolves global patterns of mushroom evolution.</title>
        <authorList>
            <person name="Varga T."/>
            <person name="Krizsan K."/>
            <person name="Foldi C."/>
            <person name="Dima B."/>
            <person name="Sanchez-Garcia M."/>
            <person name="Sanchez-Ramirez S."/>
            <person name="Szollosi G.J."/>
            <person name="Szarkandi J.G."/>
            <person name="Papp V."/>
            <person name="Albert L."/>
            <person name="Andreopoulos W."/>
            <person name="Angelini C."/>
            <person name="Antonin V."/>
            <person name="Barry K.W."/>
            <person name="Bougher N.L."/>
            <person name="Buchanan P."/>
            <person name="Buyck B."/>
            <person name="Bense V."/>
            <person name="Catcheside P."/>
            <person name="Chovatia M."/>
            <person name="Cooper J."/>
            <person name="Damon W."/>
            <person name="Desjardin D."/>
            <person name="Finy P."/>
            <person name="Geml J."/>
            <person name="Haridas S."/>
            <person name="Hughes K."/>
            <person name="Justo A."/>
            <person name="Karasinski D."/>
            <person name="Kautmanova I."/>
            <person name="Kiss B."/>
            <person name="Kocsube S."/>
            <person name="Kotiranta H."/>
            <person name="LaButti K.M."/>
            <person name="Lechner B.E."/>
            <person name="Liimatainen K."/>
            <person name="Lipzen A."/>
            <person name="Lukacs Z."/>
            <person name="Mihaltcheva S."/>
            <person name="Morgado L.N."/>
            <person name="Niskanen T."/>
            <person name="Noordeloos M.E."/>
            <person name="Ohm R.A."/>
            <person name="Ortiz-Santana B."/>
            <person name="Ovrebo C."/>
            <person name="Racz N."/>
            <person name="Riley R."/>
            <person name="Savchenko A."/>
            <person name="Shiryaev A."/>
            <person name="Soop K."/>
            <person name="Spirin V."/>
            <person name="Szebenyi C."/>
            <person name="Tomsovsky M."/>
            <person name="Tulloss R.E."/>
            <person name="Uehling J."/>
            <person name="Grigoriev I.V."/>
            <person name="Vagvolgyi C."/>
            <person name="Papp T."/>
            <person name="Martin F.M."/>
            <person name="Miettinen O."/>
            <person name="Hibbett D.S."/>
            <person name="Nagy L.G."/>
        </authorList>
    </citation>
    <scope>NUCLEOTIDE SEQUENCE [LARGE SCALE GENOMIC DNA]</scope>
    <source>
        <strain evidence="6 7">CBS 962.96</strain>
    </source>
</reference>
<dbReference type="OrthoDB" id="39175at2759"/>
<dbReference type="EMBL" id="ML179490">
    <property type="protein sequence ID" value="THU86595.1"/>
    <property type="molecule type" value="Genomic_DNA"/>
</dbReference>
<feature type="compositionally biased region" description="Polar residues" evidence="4">
    <location>
        <begin position="1604"/>
        <end position="1645"/>
    </location>
</feature>
<feature type="region of interest" description="Disordered" evidence="4">
    <location>
        <begin position="659"/>
        <end position="707"/>
    </location>
</feature>
<evidence type="ECO:0000313" key="6">
    <source>
        <dbReference type="EMBL" id="THU86595.1"/>
    </source>
</evidence>
<dbReference type="CDD" id="cd12148">
    <property type="entry name" value="fungal_TF_MHR"/>
    <property type="match status" value="2"/>
</dbReference>
<keyword evidence="1" id="KW-0479">Metal-binding</keyword>
<dbReference type="GO" id="GO:0003677">
    <property type="term" value="F:DNA binding"/>
    <property type="evidence" value="ECO:0007669"/>
    <property type="project" value="InterPro"/>
</dbReference>
<protein>
    <recommendedName>
        <fullName evidence="5">Zn(2)-C6 fungal-type domain-containing protein</fullName>
    </recommendedName>
</protein>
<organism evidence="6 7">
    <name type="scientific">Dendrothele bispora (strain CBS 962.96)</name>
    <dbReference type="NCBI Taxonomy" id="1314807"/>
    <lineage>
        <taxon>Eukaryota</taxon>
        <taxon>Fungi</taxon>
        <taxon>Dikarya</taxon>
        <taxon>Basidiomycota</taxon>
        <taxon>Agaricomycotina</taxon>
        <taxon>Agaricomycetes</taxon>
        <taxon>Agaricomycetidae</taxon>
        <taxon>Agaricales</taxon>
        <taxon>Agaricales incertae sedis</taxon>
        <taxon>Dendrothele</taxon>
    </lineage>
</organism>
<dbReference type="GO" id="GO:0000981">
    <property type="term" value="F:DNA-binding transcription factor activity, RNA polymerase II-specific"/>
    <property type="evidence" value="ECO:0007669"/>
    <property type="project" value="InterPro"/>
</dbReference>
<evidence type="ECO:0000259" key="5">
    <source>
        <dbReference type="PROSITE" id="PS50048"/>
    </source>
</evidence>
<sequence length="1787" mass="202847">MSDDRPGSRRAKRLHNACEECRRRKIRCDSEMMPDNVCSSCLTLGIVCNRNKVYLKRGPKPGSTHTAVASQPVRVLVESILAGTPSEPFDIPRDKETTRKIMTKLANRIQELEKELERVHATRAYFPKYSCSYTNTSPKSVDHTDSPNSSIVQPEDASTVDELSKHLSQLSFGLPTTTHFGESSNLMLMVAALNHTDQLKGCNIPDWRVIFPYVKRVEFWNENNWPVDYLTPDPPESLEFPPHELMCQYIDAYFVEHEIYAPLLHRPTFEKQISESLHLRDSAFSAVVLAVCALGVQILSLVPSKDKLGERWFNQIRLERFVFSPKLELCHLQLYCLAIHYFSYLGAGIDLGWLLSGIAIRRSQEKGAHRRYTLNSQGPSIQGELWKRAFWQLVVLDSRFSTLFGRPRGTSILDSDLDPLVDCDDEYWETKGSMEAFTQPPGKPSTVSYWNCYLRLIGIYGFAQLTIYAVRKSELGASMGIGNIEWYEKAVMELDSALNQWVDSVPDHLKWDSQKDTSSVFFSQSAILYQLYYWIQIQVHRTFIPRPGQSSGPLSFPSLEICTNAARSAIRVCETHIKKKSLLYPHFLISLFNSPIVLVLNLVRSTHQKLNFDPARELSDIYKCIELLHLYEARHPLSGRLVDTINMIMFASHYPPRLPLDPQTMPSQSTSESANTNSNNDPGAGANTNTFFTRPQAPIPSPSPWSEPVTNLPFYTSELGGLPAHRSVPALNDNEDVGISMASGLSGSNPDNDSIFQISNNIYGEMRQPEQTWDTFLAGVDQLLNNGQFTGVGTPTNGNGDGLSDFDPSDFWKENFEAALPECYIDVVARSHWSVTRTPLLFTLQFKFFLIRPHLSRDRRNLVDYFPSICYCGHRNMQFRWPQKQKQKCSPDHDYIFLKMVSAKQKEVIGKQLLTWSSRLVYVRTGTLGFETDKQPQSIAFRSTLMSTEDTTDNAHKRRRLQNACDECRRRKVRCDSSNMPNGVCSGCISLSIQCTHILTRKKRGPKRGATSNATVKATVAAILSKSYVIPEDRDAIWEVLVDLANYVQYMEKEVIYARRKDSLVEMSSLVDATPDKGSSSGASPQSVETVDDSDYSSTDELREQIESFYISNMKHRHFGDSSVPMFLLRSLNVSPQTDIVMRPEYWHPFNWQITKPSDPEPVPLDFPQGEHLRELLNFYFDHHHLCRGLLHRKNFERSVFEGLHLRDRYFGSLLLAVCAISSRGYGDSRSLPEQPCSTLGLGWRWFRQVTLVRTKFDEPITLFELQTYCLACFFLQSTYLADLSWVLNGFAIRLAQERGIHRRKPSESKPTLERELWKRAFWHLILFDTLGSITFGRPRAILADDFDIEPLIECDEDAWDDPAMDIMSLPSAAESPIIFFNCLIRLVEIIGFAQRALYPVKRSELSTKMGISTSDWTRKAVMEIDSALNNWMDNIPNHLRWNPHCENETFFSQSVLLYAAYYWTQILVHKPFIPKAGESSVIHNFPSMAICVNAARSCLHIIESHSSKRRTSCNAILLMSLFNSSGIILLNVFRGRELKINFNPQKELRELLNAIDILRGWEDRHQLAGRFRDILDALAKRSVPVPYQEQVSLKRPRDAGIDSFQSTMPDEQASQVKQVTTTSPITSHDTSARLQTPNDQSPEGTSHETYAESFFTLPLSSSELGDLPLFQLLNPNETSTGFDVWPSLTSQNLSGTNAGTQQSQQTDWFYSPPSVEAQGQSQITAFSNPSISSDISDQQNSSLPDHVSVVYPSTYSSGPMAGSDDMSQQEWGQMVVNIDQLLQLFN</sequence>
<evidence type="ECO:0000256" key="2">
    <source>
        <dbReference type="ARBA" id="ARBA00023242"/>
    </source>
</evidence>
<dbReference type="GO" id="GO:0008270">
    <property type="term" value="F:zinc ion binding"/>
    <property type="evidence" value="ECO:0007669"/>
    <property type="project" value="InterPro"/>
</dbReference>
<dbReference type="PROSITE" id="PS00463">
    <property type="entry name" value="ZN2_CY6_FUNGAL_1"/>
    <property type="match status" value="2"/>
</dbReference>
<feature type="compositionally biased region" description="Polar residues" evidence="4">
    <location>
        <begin position="1077"/>
        <end position="1089"/>
    </location>
</feature>
<feature type="compositionally biased region" description="Low complexity" evidence="4">
    <location>
        <begin position="667"/>
        <end position="680"/>
    </location>
</feature>
<accession>A0A4V4HDE4</accession>
<dbReference type="PROSITE" id="PS50048">
    <property type="entry name" value="ZN2_CY6_FUNGAL_2"/>
    <property type="match status" value="2"/>
</dbReference>
<evidence type="ECO:0000313" key="7">
    <source>
        <dbReference type="Proteomes" id="UP000297245"/>
    </source>
</evidence>
<feature type="region of interest" description="Disordered" evidence="4">
    <location>
        <begin position="1072"/>
        <end position="1097"/>
    </location>
</feature>
<dbReference type="InterPro" id="IPR007219">
    <property type="entry name" value="XnlR_reg_dom"/>
</dbReference>
<dbReference type="SUPFAM" id="SSF57701">
    <property type="entry name" value="Zn2/Cys6 DNA-binding domain"/>
    <property type="match status" value="2"/>
</dbReference>